<dbReference type="GO" id="GO:0012505">
    <property type="term" value="C:endomembrane system"/>
    <property type="evidence" value="ECO:0007669"/>
    <property type="project" value="UniProtKB-ARBA"/>
</dbReference>
<dbReference type="Pfam" id="PF13456">
    <property type="entry name" value="RVT_3"/>
    <property type="match status" value="1"/>
</dbReference>
<dbReference type="InterPro" id="IPR036026">
    <property type="entry name" value="Seven-hairpin_glycosidases"/>
</dbReference>
<reference evidence="6" key="1">
    <citation type="submission" date="2019-09" db="EMBL/GenBank/DDBJ databases">
        <title>Draft genome information of white flower Hibiscus syriacus.</title>
        <authorList>
            <person name="Kim Y.-M."/>
        </authorList>
    </citation>
    <scope>NUCLEOTIDE SEQUENCE [LARGE SCALE GENOMIC DNA]</scope>
    <source>
        <strain evidence="6">YM2019G1</strain>
    </source>
</reference>
<feature type="compositionally biased region" description="Basic and acidic residues" evidence="4">
    <location>
        <begin position="298"/>
        <end position="335"/>
    </location>
</feature>
<feature type="compositionally biased region" description="Basic and acidic residues" evidence="4">
    <location>
        <begin position="347"/>
        <end position="365"/>
    </location>
</feature>
<evidence type="ECO:0000313" key="7">
    <source>
        <dbReference type="Proteomes" id="UP000436088"/>
    </source>
</evidence>
<dbReference type="PANTHER" id="PTHR33116:SF75">
    <property type="entry name" value="RIBONUCLEASE H PROTEIN"/>
    <property type="match status" value="1"/>
</dbReference>
<proteinExistence type="inferred from homology"/>
<dbReference type="InterPro" id="IPR035979">
    <property type="entry name" value="RBD_domain_sf"/>
</dbReference>
<dbReference type="CDD" id="cd06222">
    <property type="entry name" value="RNase_H_like"/>
    <property type="match status" value="1"/>
</dbReference>
<dbReference type="InterPro" id="IPR002156">
    <property type="entry name" value="RNaseH_domain"/>
</dbReference>
<dbReference type="SMART" id="SM00360">
    <property type="entry name" value="RRM"/>
    <property type="match status" value="1"/>
</dbReference>
<dbReference type="GO" id="GO:0004523">
    <property type="term" value="F:RNA-DNA hybrid ribonuclease activity"/>
    <property type="evidence" value="ECO:0007669"/>
    <property type="project" value="InterPro"/>
</dbReference>
<dbReference type="EMBL" id="VEPZ02001229">
    <property type="protein sequence ID" value="KAE8685641.1"/>
    <property type="molecule type" value="Genomic_DNA"/>
</dbReference>
<dbReference type="GO" id="GO:0016020">
    <property type="term" value="C:membrane"/>
    <property type="evidence" value="ECO:0007669"/>
    <property type="project" value="InterPro"/>
</dbReference>
<evidence type="ECO:0000256" key="3">
    <source>
        <dbReference type="RuleBase" id="RU361193"/>
    </source>
</evidence>
<keyword evidence="7" id="KW-1185">Reference proteome</keyword>
<dbReference type="GO" id="GO:0005975">
    <property type="term" value="P:carbohydrate metabolic process"/>
    <property type="evidence" value="ECO:0007669"/>
    <property type="project" value="InterPro"/>
</dbReference>
<keyword evidence="3" id="KW-0326">Glycosidase</keyword>
<feature type="region of interest" description="Disordered" evidence="4">
    <location>
        <begin position="298"/>
        <end position="365"/>
    </location>
</feature>
<evidence type="ECO:0000256" key="2">
    <source>
        <dbReference type="PROSITE-ProRule" id="PRU00176"/>
    </source>
</evidence>
<keyword evidence="3" id="KW-0378">Hydrolase</keyword>
<evidence type="ECO:0000259" key="5">
    <source>
        <dbReference type="PROSITE" id="PS50102"/>
    </source>
</evidence>
<dbReference type="InterPro" id="IPR000504">
    <property type="entry name" value="RRM_dom"/>
</dbReference>
<dbReference type="EC" id="3.2.1.-" evidence="3"/>
<dbReference type="GO" id="GO:0003723">
    <property type="term" value="F:RNA binding"/>
    <property type="evidence" value="ECO:0007669"/>
    <property type="project" value="UniProtKB-UniRule"/>
</dbReference>
<organism evidence="6 7">
    <name type="scientific">Hibiscus syriacus</name>
    <name type="common">Rose of Sharon</name>
    <dbReference type="NCBI Taxonomy" id="106335"/>
    <lineage>
        <taxon>Eukaryota</taxon>
        <taxon>Viridiplantae</taxon>
        <taxon>Streptophyta</taxon>
        <taxon>Embryophyta</taxon>
        <taxon>Tracheophyta</taxon>
        <taxon>Spermatophyta</taxon>
        <taxon>Magnoliopsida</taxon>
        <taxon>eudicotyledons</taxon>
        <taxon>Gunneridae</taxon>
        <taxon>Pentapetalae</taxon>
        <taxon>rosids</taxon>
        <taxon>malvids</taxon>
        <taxon>Malvales</taxon>
        <taxon>Malvaceae</taxon>
        <taxon>Malvoideae</taxon>
        <taxon>Hibiscus</taxon>
    </lineage>
</organism>
<dbReference type="InterPro" id="IPR012341">
    <property type="entry name" value="6hp_glycosidase-like_sf"/>
</dbReference>
<dbReference type="GO" id="GO:0004571">
    <property type="term" value="F:mannosyl-oligosaccharide 1,2-alpha-mannosidase activity"/>
    <property type="evidence" value="ECO:0007669"/>
    <property type="project" value="InterPro"/>
</dbReference>
<dbReference type="GO" id="GO:0032040">
    <property type="term" value="C:small-subunit processome"/>
    <property type="evidence" value="ECO:0007669"/>
    <property type="project" value="InterPro"/>
</dbReference>
<dbReference type="Pfam" id="PF13966">
    <property type="entry name" value="zf-RVT"/>
    <property type="match status" value="1"/>
</dbReference>
<dbReference type="PRINTS" id="PR00747">
    <property type="entry name" value="GLYHDRLASE47"/>
</dbReference>
<dbReference type="SUPFAM" id="SSF48225">
    <property type="entry name" value="Seven-hairpin glycosidases"/>
    <property type="match status" value="1"/>
</dbReference>
<protein>
    <recommendedName>
        <fullName evidence="3">alpha-1,2-Mannosidase</fullName>
        <ecNumber evidence="3">3.2.1.-</ecNumber>
    </recommendedName>
</protein>
<dbReference type="Pfam" id="PF00076">
    <property type="entry name" value="RRM_1"/>
    <property type="match status" value="1"/>
</dbReference>
<name>A0A6A2Z166_HIBSY</name>
<evidence type="ECO:0000313" key="6">
    <source>
        <dbReference type="EMBL" id="KAE8685641.1"/>
    </source>
</evidence>
<dbReference type="PROSITE" id="PS50102">
    <property type="entry name" value="RRM"/>
    <property type="match status" value="1"/>
</dbReference>
<comment type="similarity">
    <text evidence="1 3">Belongs to the glycosyl hydrolase 47 family.</text>
</comment>
<dbReference type="CDD" id="cd00590">
    <property type="entry name" value="RRM_SF"/>
    <property type="match status" value="1"/>
</dbReference>
<evidence type="ECO:0000256" key="1">
    <source>
        <dbReference type="ARBA" id="ARBA00007658"/>
    </source>
</evidence>
<dbReference type="Gene3D" id="3.30.70.330">
    <property type="match status" value="1"/>
</dbReference>
<dbReference type="GO" id="GO:0005509">
    <property type="term" value="F:calcium ion binding"/>
    <property type="evidence" value="ECO:0007669"/>
    <property type="project" value="InterPro"/>
</dbReference>
<feature type="domain" description="RRM" evidence="5">
    <location>
        <begin position="225"/>
        <end position="290"/>
    </location>
</feature>
<dbReference type="InterPro" id="IPR001382">
    <property type="entry name" value="Glyco_hydro_47"/>
</dbReference>
<dbReference type="InterPro" id="IPR044730">
    <property type="entry name" value="RNase_H-like_dom_plant"/>
</dbReference>
<dbReference type="SUPFAM" id="SSF54928">
    <property type="entry name" value="RNA-binding domain, RBD"/>
    <property type="match status" value="1"/>
</dbReference>
<dbReference type="Proteomes" id="UP000436088">
    <property type="component" value="Unassembled WGS sequence"/>
</dbReference>
<keyword evidence="2" id="KW-0694">RNA-binding</keyword>
<dbReference type="PANTHER" id="PTHR33116">
    <property type="entry name" value="REVERSE TRANSCRIPTASE ZINC-BINDING DOMAIN-CONTAINING PROTEIN-RELATED-RELATED"/>
    <property type="match status" value="1"/>
</dbReference>
<evidence type="ECO:0000256" key="4">
    <source>
        <dbReference type="SAM" id="MobiDB-lite"/>
    </source>
</evidence>
<dbReference type="InterPro" id="IPR012337">
    <property type="entry name" value="RNaseH-like_sf"/>
</dbReference>
<dbReference type="GO" id="GO:0006364">
    <property type="term" value="P:rRNA processing"/>
    <property type="evidence" value="ECO:0007669"/>
    <property type="project" value="InterPro"/>
</dbReference>
<dbReference type="SUPFAM" id="SSF53098">
    <property type="entry name" value="Ribonuclease H-like"/>
    <property type="match status" value="1"/>
</dbReference>
<dbReference type="Gene3D" id="1.50.10.10">
    <property type="match status" value="1"/>
</dbReference>
<sequence length="1791" mass="200529">MTGLQINGGKSKLFGINAEELILEEWASSVGCKMGSFPSENLGLPLGVKRSSIALWDLIIQRVQDKLSGWKAASLSAAGRLVLVKSVLLALLIGRGGLGIPDLNLMNRALLGKWIRKFGVDRDSWWKKVLSCRMMFGGCLRSHFYYKVARGDAISFLHDIWLSKVSFKTNFPRLFTLSTNKGVGLGPPILAELKAIRAGLKFFVESDWGLTGRLIMENDCSVALELRGIFNHYGPVVRVFIPSFMVKPNYKSSTFAFIQYAREEGCRRAIHNVNGTLIDGKRVSVGVAKYKKERKRETKEKRFQLKDNKSVREINGRQHDQLEKLQSLRDDRTYKENYSADGYSAEYSKEEDGGSKEDEEDNRGKVVEGVRSKVDRDYAGIGLREVVGQSLLAHSNSNWESYSPISKIIPVGSAVKVKWDGLQNHNKVQSPSELNEERCNIIEEKNEGIQEVEVHVMGKKVEEITLQEENIKVNVKSSRRWKLGYQVSKCLSIRNTTDGRRGSGCYARVYRRTRARRIWLCLGIEEENTQSEGKFKESNVECVIINVYDFNAYLDQEEKNGVSGSAKVFCATIKSNRSSSSRRNKINTIYALKVDGEELTDSNRAKSYVSDFFKKTYNSKATLEEVREAIFSSDNAKEPGPDGFTMGFFKKFWPTLKFAFIPGKQLLDCSFLANEGIDYWRKQGLKGVVFKVDFQRAYDSVEWSIILRLLSHGFWREMGFLDKILSFLCINLVGELLNLMLIKADDLGLFQGFATGRYDLFQLTHLQFADELILFCRDSPTHILNIRRVLRIFSLMIGLHLNLSKSNLYGINMKDDIINEWATKVGYAVGSFPTVYLDLPLGNSKQSYSLVELENGMSTLGRGRIGSIESEYFKQSATWVNRSIFSGAPNVDSFVSGKEVVNIRISSISSVDGSQLEDSDEPVTGNSVPKDASVSATFIKQIPELVTLSLLPKSQWQSLINLDIIKVHNKPIKPPKKPEKAPFFLPSASSHSGEILFMPSEANGNNDGKGNCLWMISFLGRGTKMDCSRLNHAGRLFHSNLVVLSIGTSGFGQVWLLLESKPFFSRKKLSRIYSFRARLQGNYGIDFSGVVLWSIRKARNSVVFDNWKLDRSSLFFISRFRLAKWFIAKYPNIIIQVDSLVGDPTLADKLHSPTVKGDRLVGGIGGILKDLNSKTLGSFSNGVGPGPPPLAELKAIEKGIDFFLSSAWVAKGRLIIESDCKSAVEWILLPTSAPFFSTLGQSILADSGTEQLEFIALSQRTGGPKYQEKVERVIVALNKTFPADGLLHIYINPDSGTGSYSTITFGAMGDSFYEYLLKAWIQGNKTLSLKLYRDMWETSMKGLQNLIRRSTPSSFVYICEKNGDSLTDKMDELACFAPGMLALGSSGYGPDEEKKILSLAEELNLTKSRIFGVNVEDEVLDAWAKEIGCSKGAFPSEYLGLPLGAKRNSFAGRLVCKPKKLGGLGILNLLILNRALLGKWVWKFASEKRSWWKIVMCSVNNLNPNSMMIGNNCSARASWIWKAYFLVKHLISFITRGRLLDMARHVWTGVAPPRVEAFVWKVTHQRVAVKEELLKRGVVGIDHPLCPICGKCEESISHLFLHFPRSNIWKFIPRAVLWSVWKCRNEIVFQKKKVDSAMLFFLARYRTATWFGVNFEDVYIPFDSLVGDLKLVDSNGNQKKGCSTPSKWVPPPQGFLKLNVDGAMAKGWDKGGIGGLIRDDRGLLVGSFSENIGGVPPILAELMAIKRGLTLIEENLVRGLASKVEGQDIISRHILRAANWEADELAKVVIG</sequence>
<dbReference type="InterPro" id="IPR026960">
    <property type="entry name" value="RVT-Znf"/>
</dbReference>
<dbReference type="InterPro" id="IPR012677">
    <property type="entry name" value="Nucleotide-bd_a/b_plait_sf"/>
</dbReference>
<comment type="caution">
    <text evidence="6">The sequence shown here is derived from an EMBL/GenBank/DDBJ whole genome shotgun (WGS) entry which is preliminary data.</text>
</comment>
<dbReference type="Pfam" id="PF01532">
    <property type="entry name" value="Glyco_hydro_47"/>
    <property type="match status" value="1"/>
</dbReference>
<gene>
    <name evidence="6" type="ORF">F3Y22_tig00111095pilonHSYRG00388</name>
</gene>
<dbReference type="InterPro" id="IPR007319">
    <property type="entry name" value="WDR36/Utp21_C"/>
</dbReference>
<dbReference type="Pfam" id="PF04192">
    <property type="entry name" value="Utp21"/>
    <property type="match status" value="1"/>
</dbReference>
<accession>A0A6A2Z166</accession>